<name>A0ABN2DE90_9ACTN</name>
<evidence type="ECO:0000256" key="3">
    <source>
        <dbReference type="ARBA" id="ARBA00022829"/>
    </source>
</evidence>
<feature type="region of interest" description="Disordered" evidence="5">
    <location>
        <begin position="1"/>
        <end position="117"/>
    </location>
</feature>
<dbReference type="InterPro" id="IPR005234">
    <property type="entry name" value="ScpB_csome_segregation"/>
</dbReference>
<keyword evidence="2" id="KW-0132">Cell division</keyword>
<feature type="compositionally biased region" description="Pro residues" evidence="5">
    <location>
        <begin position="1"/>
        <end position="11"/>
    </location>
</feature>
<keyword evidence="1" id="KW-0963">Cytoplasm</keyword>
<proteinExistence type="predicted"/>
<protein>
    <recommendedName>
        <fullName evidence="8">Segregation and condensation protein B</fullName>
    </recommendedName>
</protein>
<dbReference type="SUPFAM" id="SSF46785">
    <property type="entry name" value="Winged helix' DNA-binding domain"/>
    <property type="match status" value="2"/>
</dbReference>
<keyword evidence="4" id="KW-0131">Cell cycle</keyword>
<dbReference type="Proteomes" id="UP001501705">
    <property type="component" value="Unassembled WGS sequence"/>
</dbReference>
<feature type="region of interest" description="Disordered" evidence="5">
    <location>
        <begin position="328"/>
        <end position="500"/>
    </location>
</feature>
<feature type="compositionally biased region" description="Low complexity" evidence="5">
    <location>
        <begin position="368"/>
        <end position="378"/>
    </location>
</feature>
<evidence type="ECO:0000256" key="1">
    <source>
        <dbReference type="ARBA" id="ARBA00022490"/>
    </source>
</evidence>
<feature type="compositionally biased region" description="Acidic residues" evidence="5">
    <location>
        <begin position="358"/>
        <end position="367"/>
    </location>
</feature>
<feature type="compositionally biased region" description="Polar residues" evidence="5">
    <location>
        <begin position="340"/>
        <end position="356"/>
    </location>
</feature>
<accession>A0ABN2DE90</accession>
<evidence type="ECO:0008006" key="8">
    <source>
        <dbReference type="Google" id="ProtNLM"/>
    </source>
</evidence>
<evidence type="ECO:0000313" key="6">
    <source>
        <dbReference type="EMBL" id="GAA1574078.1"/>
    </source>
</evidence>
<feature type="compositionally biased region" description="Low complexity" evidence="5">
    <location>
        <begin position="93"/>
        <end position="103"/>
    </location>
</feature>
<comment type="caution">
    <text evidence="6">The sequence shown here is derived from an EMBL/GenBank/DDBJ whole genome shotgun (WGS) entry which is preliminary data.</text>
</comment>
<gene>
    <name evidence="6" type="ORF">GCM10009804_33450</name>
</gene>
<evidence type="ECO:0000313" key="7">
    <source>
        <dbReference type="Proteomes" id="UP001501705"/>
    </source>
</evidence>
<keyword evidence="3" id="KW-0159">Chromosome partition</keyword>
<reference evidence="6 7" key="1">
    <citation type="journal article" date="2019" name="Int. J. Syst. Evol. Microbiol.">
        <title>The Global Catalogue of Microorganisms (GCM) 10K type strain sequencing project: providing services to taxonomists for standard genome sequencing and annotation.</title>
        <authorList>
            <consortium name="The Broad Institute Genomics Platform"/>
            <consortium name="The Broad Institute Genome Sequencing Center for Infectious Disease"/>
            <person name="Wu L."/>
            <person name="Ma J."/>
        </authorList>
    </citation>
    <scope>NUCLEOTIDE SEQUENCE [LARGE SCALE GENOMIC DNA]</scope>
    <source>
        <strain evidence="6 7">JCM 15572</strain>
    </source>
</reference>
<dbReference type="EMBL" id="BAAAPH010000009">
    <property type="protein sequence ID" value="GAA1574078.1"/>
    <property type="molecule type" value="Genomic_DNA"/>
</dbReference>
<keyword evidence="7" id="KW-1185">Reference proteome</keyword>
<dbReference type="Gene3D" id="1.10.10.10">
    <property type="entry name" value="Winged helix-like DNA-binding domain superfamily/Winged helix DNA-binding domain"/>
    <property type="match status" value="2"/>
</dbReference>
<feature type="compositionally biased region" description="Acidic residues" evidence="5">
    <location>
        <begin position="104"/>
        <end position="117"/>
    </location>
</feature>
<evidence type="ECO:0000256" key="4">
    <source>
        <dbReference type="ARBA" id="ARBA00023306"/>
    </source>
</evidence>
<dbReference type="PANTHER" id="PTHR34298:SF2">
    <property type="entry name" value="SEGREGATION AND CONDENSATION PROTEIN B"/>
    <property type="match status" value="1"/>
</dbReference>
<dbReference type="RefSeq" id="WP_344234450.1">
    <property type="nucleotide sequence ID" value="NZ_BAAAPH010000009.1"/>
</dbReference>
<dbReference type="InterPro" id="IPR036390">
    <property type="entry name" value="WH_DNA-bd_sf"/>
</dbReference>
<feature type="compositionally biased region" description="Low complexity" evidence="5">
    <location>
        <begin position="12"/>
        <end position="56"/>
    </location>
</feature>
<feature type="compositionally biased region" description="Acidic residues" evidence="5">
    <location>
        <begin position="422"/>
        <end position="440"/>
    </location>
</feature>
<dbReference type="NCBIfam" id="TIGR00281">
    <property type="entry name" value="SMC-Scp complex subunit ScpB"/>
    <property type="match status" value="1"/>
</dbReference>
<evidence type="ECO:0000256" key="5">
    <source>
        <dbReference type="SAM" id="MobiDB-lite"/>
    </source>
</evidence>
<dbReference type="PANTHER" id="PTHR34298">
    <property type="entry name" value="SEGREGATION AND CONDENSATION PROTEIN B"/>
    <property type="match status" value="1"/>
</dbReference>
<feature type="compositionally biased region" description="Gly residues" evidence="5">
    <location>
        <begin position="379"/>
        <end position="395"/>
    </location>
</feature>
<evidence type="ECO:0000256" key="2">
    <source>
        <dbReference type="ARBA" id="ARBA00022618"/>
    </source>
</evidence>
<dbReference type="InterPro" id="IPR036388">
    <property type="entry name" value="WH-like_DNA-bd_sf"/>
</dbReference>
<sequence length="500" mass="49937">MTNPDPTPTPAAPDETAAPTTTPDATHTSSTAPDEAAAPTATSDATDTSSTTPDETVLSASAAPGEIAPSASGATDEAGELSGDGVTGDSPNTSADTTGASDAGTDDLAEAPDTGAGDEVEGAAVVEGEGQTALVVGDEGVVDDGTMRRALEAILMVTDEPLPVLTLARAVGRPVGDVAEALAGLSAEYTEQGRGFDLREVGGGWRYYTRAEAAAYVERFVLDGQQARLTQAALETLAVVAYKQPVSRARVSAIRGVNVDGVMRTLVARGLVEEAGADTESQATLYRTSTYFLERMGMQSLDDLPELAPYLPEMDDIEEELAAQALPEAPADVESDQTEPDQTGEQPTLTSESPSAEGSDETPDDALGDPAGEAAGDAAGEGGGDVPQGAGSDGDGVGEGDDAAAGGGLADEGADCVRGDGADDVAEDEIAGEDGPDAEPDAGVSDRGIDGDLVAGEPTGGEVGDAVSVAEDEHSAGRTAGVDGDLIESAGRVDGVRDGG</sequence>
<organism evidence="6 7">
    <name type="scientific">Kribbella hippodromi</name>
    <dbReference type="NCBI Taxonomy" id="434347"/>
    <lineage>
        <taxon>Bacteria</taxon>
        <taxon>Bacillati</taxon>
        <taxon>Actinomycetota</taxon>
        <taxon>Actinomycetes</taxon>
        <taxon>Propionibacteriales</taxon>
        <taxon>Kribbellaceae</taxon>
        <taxon>Kribbella</taxon>
    </lineage>
</organism>
<dbReference type="Pfam" id="PF04079">
    <property type="entry name" value="SMC_ScpB"/>
    <property type="match status" value="1"/>
</dbReference>